<proteinExistence type="predicted"/>
<accession>A0A8D8R856</accession>
<reference evidence="1" key="1">
    <citation type="submission" date="2021-05" db="EMBL/GenBank/DDBJ databases">
        <authorList>
            <person name="Alioto T."/>
            <person name="Alioto T."/>
            <person name="Gomez Garrido J."/>
        </authorList>
    </citation>
    <scope>NUCLEOTIDE SEQUENCE</scope>
</reference>
<dbReference type="AlphaFoldDB" id="A0A8D8R856"/>
<protein>
    <submittedName>
        <fullName evidence="1">Uncharacterized protein</fullName>
    </submittedName>
</protein>
<name>A0A8D8R856_9HEMI</name>
<organism evidence="1">
    <name type="scientific">Cacopsylla melanoneura</name>
    <dbReference type="NCBI Taxonomy" id="428564"/>
    <lineage>
        <taxon>Eukaryota</taxon>
        <taxon>Metazoa</taxon>
        <taxon>Ecdysozoa</taxon>
        <taxon>Arthropoda</taxon>
        <taxon>Hexapoda</taxon>
        <taxon>Insecta</taxon>
        <taxon>Pterygota</taxon>
        <taxon>Neoptera</taxon>
        <taxon>Paraneoptera</taxon>
        <taxon>Hemiptera</taxon>
        <taxon>Sternorrhyncha</taxon>
        <taxon>Psylloidea</taxon>
        <taxon>Psyllidae</taxon>
        <taxon>Psyllinae</taxon>
        <taxon>Cacopsylla</taxon>
    </lineage>
</organism>
<sequence length="122" mass="14425">MYFLSKFLFYSLVFRNYRSGKISDNFKSSTFHQILFVFQDISCFQQVILSNNRIELRFPLSIGIALIVFLDAIISSKEPSYQIRQIVVCFKLNHHEFQYENKRVLGVTRNSVVTQVTNQNWT</sequence>
<dbReference type="EMBL" id="HBUF01605878">
    <property type="protein sequence ID" value="CAG6777527.1"/>
    <property type="molecule type" value="Transcribed_RNA"/>
</dbReference>
<evidence type="ECO:0000313" key="1">
    <source>
        <dbReference type="EMBL" id="CAG6644294.1"/>
    </source>
</evidence>
<dbReference type="EMBL" id="HBUF01131493">
    <property type="protein sequence ID" value="CAG6644294.1"/>
    <property type="molecule type" value="Transcribed_RNA"/>
</dbReference>